<keyword evidence="2" id="KW-1185">Reference proteome</keyword>
<sequence>MKKVSKNYQNKLKNVTNQLKNYVNPKLDYCNILNNQLWMKYNSRNENINLIKIAGNNQSYSESNIFQNLLLTYLQRKVKITHQKIYQKRARLMNIYKNITSDEPHTQYLLDSGNTTQFTKSEMHFFVYLLIINKIID</sequence>
<dbReference type="KEGG" id="tet:TTHERM_001354238"/>
<organism evidence="1 2">
    <name type="scientific">Tetrahymena thermophila (strain SB210)</name>
    <dbReference type="NCBI Taxonomy" id="312017"/>
    <lineage>
        <taxon>Eukaryota</taxon>
        <taxon>Sar</taxon>
        <taxon>Alveolata</taxon>
        <taxon>Ciliophora</taxon>
        <taxon>Intramacronucleata</taxon>
        <taxon>Oligohymenophorea</taxon>
        <taxon>Hymenostomatida</taxon>
        <taxon>Tetrahymenina</taxon>
        <taxon>Tetrahymenidae</taxon>
        <taxon>Tetrahymena</taxon>
    </lineage>
</organism>
<evidence type="ECO:0000313" key="1">
    <source>
        <dbReference type="EMBL" id="EWS71506.1"/>
    </source>
</evidence>
<accession>W7XCK4</accession>
<name>W7XCK4_TETTS</name>
<dbReference type="Proteomes" id="UP000009168">
    <property type="component" value="Unassembled WGS sequence"/>
</dbReference>
<dbReference type="GeneID" id="24442211"/>
<dbReference type="InParanoid" id="W7XCK4"/>
<dbReference type="EMBL" id="GG662358">
    <property type="protein sequence ID" value="EWS71506.1"/>
    <property type="molecule type" value="Genomic_DNA"/>
</dbReference>
<proteinExistence type="predicted"/>
<evidence type="ECO:0000313" key="2">
    <source>
        <dbReference type="Proteomes" id="UP000009168"/>
    </source>
</evidence>
<reference evidence="2" key="1">
    <citation type="journal article" date="2006" name="PLoS Biol.">
        <title>Macronuclear genome sequence of the ciliate Tetrahymena thermophila, a model eukaryote.</title>
        <authorList>
            <person name="Eisen J.A."/>
            <person name="Coyne R.S."/>
            <person name="Wu M."/>
            <person name="Wu D."/>
            <person name="Thiagarajan M."/>
            <person name="Wortman J.R."/>
            <person name="Badger J.H."/>
            <person name="Ren Q."/>
            <person name="Amedeo P."/>
            <person name="Jones K.M."/>
            <person name="Tallon L.J."/>
            <person name="Delcher A.L."/>
            <person name="Salzberg S.L."/>
            <person name="Silva J.C."/>
            <person name="Haas B.J."/>
            <person name="Majoros W.H."/>
            <person name="Farzad M."/>
            <person name="Carlton J.M."/>
            <person name="Smith R.K. Jr."/>
            <person name="Garg J."/>
            <person name="Pearlman R.E."/>
            <person name="Karrer K.M."/>
            <person name="Sun L."/>
            <person name="Manning G."/>
            <person name="Elde N.C."/>
            <person name="Turkewitz A.P."/>
            <person name="Asai D.J."/>
            <person name="Wilkes D.E."/>
            <person name="Wang Y."/>
            <person name="Cai H."/>
            <person name="Collins K."/>
            <person name="Stewart B.A."/>
            <person name="Lee S.R."/>
            <person name="Wilamowska K."/>
            <person name="Weinberg Z."/>
            <person name="Ruzzo W.L."/>
            <person name="Wloga D."/>
            <person name="Gaertig J."/>
            <person name="Frankel J."/>
            <person name="Tsao C.-C."/>
            <person name="Gorovsky M.A."/>
            <person name="Keeling P.J."/>
            <person name="Waller R.F."/>
            <person name="Patron N.J."/>
            <person name="Cherry J.M."/>
            <person name="Stover N.A."/>
            <person name="Krieger C.J."/>
            <person name="del Toro C."/>
            <person name="Ryder H.F."/>
            <person name="Williamson S.C."/>
            <person name="Barbeau R.A."/>
            <person name="Hamilton E.P."/>
            <person name="Orias E."/>
        </authorList>
    </citation>
    <scope>NUCLEOTIDE SEQUENCE [LARGE SCALE GENOMIC DNA]</scope>
    <source>
        <strain evidence="2">SB210</strain>
    </source>
</reference>
<protein>
    <submittedName>
        <fullName evidence="1">Uncharacterized protein</fullName>
    </submittedName>
</protein>
<dbReference type="RefSeq" id="XP_012655958.1">
    <property type="nucleotide sequence ID" value="XM_012800504.1"/>
</dbReference>
<dbReference type="AlphaFoldDB" id="W7XCK4"/>
<gene>
    <name evidence="1" type="ORF">TTHERM_001354238</name>
</gene>